<protein>
    <submittedName>
        <fullName evidence="2">VanZ family protein</fullName>
    </submittedName>
</protein>
<keyword evidence="1" id="KW-0472">Membrane</keyword>
<feature type="transmembrane region" description="Helical" evidence="1">
    <location>
        <begin position="39"/>
        <end position="58"/>
    </location>
</feature>
<feature type="transmembrane region" description="Helical" evidence="1">
    <location>
        <begin position="102"/>
        <end position="123"/>
    </location>
</feature>
<accession>A0ABU3D0I9</accession>
<evidence type="ECO:0000313" key="2">
    <source>
        <dbReference type="EMBL" id="MDT0675060.1"/>
    </source>
</evidence>
<dbReference type="NCBIfam" id="NF037970">
    <property type="entry name" value="vanZ_1"/>
    <property type="match status" value="1"/>
</dbReference>
<feature type="transmembrane region" description="Helical" evidence="1">
    <location>
        <begin position="70"/>
        <end position="90"/>
    </location>
</feature>
<reference evidence="2 3" key="1">
    <citation type="submission" date="2023-09" db="EMBL/GenBank/DDBJ databases">
        <authorList>
            <person name="Rey-Velasco X."/>
        </authorList>
    </citation>
    <scope>NUCLEOTIDE SEQUENCE [LARGE SCALE GENOMIC DNA]</scope>
    <source>
        <strain evidence="2 3">F117</strain>
    </source>
</reference>
<dbReference type="PANTHER" id="PTHR28008">
    <property type="entry name" value="DOMAIN PROTEIN, PUTATIVE (AFU_ORTHOLOGUE AFUA_3G10980)-RELATED"/>
    <property type="match status" value="1"/>
</dbReference>
<keyword evidence="3" id="KW-1185">Reference proteome</keyword>
<evidence type="ECO:0000313" key="3">
    <source>
        <dbReference type="Proteomes" id="UP001262582"/>
    </source>
</evidence>
<dbReference type="RefSeq" id="WP_311501508.1">
    <property type="nucleotide sequence ID" value="NZ_JAVRHK010000001.1"/>
</dbReference>
<dbReference type="Proteomes" id="UP001262582">
    <property type="component" value="Unassembled WGS sequence"/>
</dbReference>
<proteinExistence type="predicted"/>
<comment type="caution">
    <text evidence="2">The sequence shown here is derived from an EMBL/GenBank/DDBJ whole genome shotgun (WGS) entry which is preliminary data.</text>
</comment>
<dbReference type="EMBL" id="JAVRHK010000001">
    <property type="protein sequence ID" value="MDT0675060.1"/>
    <property type="molecule type" value="Genomic_DNA"/>
</dbReference>
<keyword evidence="1" id="KW-0812">Transmembrane</keyword>
<sequence length="131" mass="14681">MVARITFLAAGIYTIALAYLSLIQLGKISVGSFNPTDKMLHAAAYLVLVTVWKLYFVFSSGNNFRYKPNLLWISGVSIFFGMLIEVLQGTLTSYRDPDWFDILANSTGVLLAALLFILSEGLLRRLRQKIN</sequence>
<evidence type="ECO:0000256" key="1">
    <source>
        <dbReference type="SAM" id="Phobius"/>
    </source>
</evidence>
<keyword evidence="1" id="KW-1133">Transmembrane helix</keyword>
<feature type="transmembrane region" description="Helical" evidence="1">
    <location>
        <begin position="7"/>
        <end position="27"/>
    </location>
</feature>
<gene>
    <name evidence="2" type="ORF">RM539_00495</name>
</gene>
<dbReference type="PANTHER" id="PTHR28008:SF1">
    <property type="entry name" value="DOMAIN PROTEIN, PUTATIVE (AFU_ORTHOLOGUE AFUA_3G10980)-RELATED"/>
    <property type="match status" value="1"/>
</dbReference>
<organism evidence="2 3">
    <name type="scientific">Autumnicola musiva</name>
    <dbReference type="NCBI Taxonomy" id="3075589"/>
    <lineage>
        <taxon>Bacteria</taxon>
        <taxon>Pseudomonadati</taxon>
        <taxon>Bacteroidota</taxon>
        <taxon>Flavobacteriia</taxon>
        <taxon>Flavobacteriales</taxon>
        <taxon>Flavobacteriaceae</taxon>
        <taxon>Autumnicola</taxon>
    </lineage>
</organism>
<name>A0ABU3D0I9_9FLAO</name>